<dbReference type="Proteomes" id="UP000633814">
    <property type="component" value="Unassembled WGS sequence"/>
</dbReference>
<dbReference type="InterPro" id="IPR032807">
    <property type="entry name" value="GNVR"/>
</dbReference>
<gene>
    <name evidence="9" type="ORF">JAO78_004540</name>
</gene>
<keyword evidence="4 6" id="KW-1133">Transmembrane helix</keyword>
<dbReference type="InterPro" id="IPR003856">
    <property type="entry name" value="LPS_length_determ_N"/>
</dbReference>
<evidence type="ECO:0000256" key="3">
    <source>
        <dbReference type="ARBA" id="ARBA00022692"/>
    </source>
</evidence>
<evidence type="ECO:0000256" key="2">
    <source>
        <dbReference type="ARBA" id="ARBA00022475"/>
    </source>
</evidence>
<evidence type="ECO:0000259" key="8">
    <source>
        <dbReference type="Pfam" id="PF13807"/>
    </source>
</evidence>
<feature type="transmembrane region" description="Helical" evidence="6">
    <location>
        <begin position="29"/>
        <end position="47"/>
    </location>
</feature>
<feature type="transmembrane region" description="Helical" evidence="6">
    <location>
        <begin position="281"/>
        <end position="304"/>
    </location>
</feature>
<keyword evidence="2" id="KW-1003">Cell membrane</keyword>
<sequence>MTEQLQQQQLADDEIDLRELFKAIWQGKWLIMATTVLFSVAAVFYALSLPNIYKSEVTLAPVADDSGLKIPGQLGGLAALAGVNLGGMGGGDKTGLAIELLKSRDFITRFIEQNDLYIPIMAAEGWDRGSDKLVLDKKIYDEATQQWVRKVKAPFQPKPSNLETFEDFKKLFSVNQDKTSGMVKLSVEHYSPYLAKAWVDKLVKAINEEMRERELTEAEKSIAYLNSQIAQTNIADVRTMLFSLIEEQTKTVMLANVRDEYVFKTIDPAVVAEKKAKPSRALIVVLAFMLGSLLSMMIVLVRYFSNKK</sequence>
<evidence type="ECO:0000256" key="1">
    <source>
        <dbReference type="ARBA" id="ARBA00004651"/>
    </source>
</evidence>
<dbReference type="Pfam" id="PF13807">
    <property type="entry name" value="GNVR"/>
    <property type="match status" value="1"/>
</dbReference>
<evidence type="ECO:0000313" key="9">
    <source>
        <dbReference type="EMBL" id="MCB5226077.1"/>
    </source>
</evidence>
<organism evidence="9 10">
    <name type="scientific">Alishewanella maricola</name>
    <dbReference type="NCBI Taxonomy" id="2795740"/>
    <lineage>
        <taxon>Bacteria</taxon>
        <taxon>Pseudomonadati</taxon>
        <taxon>Pseudomonadota</taxon>
        <taxon>Gammaproteobacteria</taxon>
        <taxon>Alteromonadales</taxon>
        <taxon>Alteromonadaceae</taxon>
        <taxon>Alishewanella</taxon>
    </lineage>
</organism>
<dbReference type="PANTHER" id="PTHR32309:SF13">
    <property type="entry name" value="FERRIC ENTEROBACTIN TRANSPORT PROTEIN FEPE"/>
    <property type="match status" value="1"/>
</dbReference>
<dbReference type="Pfam" id="PF02706">
    <property type="entry name" value="Wzz"/>
    <property type="match status" value="1"/>
</dbReference>
<comment type="subcellular location">
    <subcellularLocation>
        <location evidence="1">Cell membrane</location>
        <topology evidence="1">Multi-pass membrane protein</topology>
    </subcellularLocation>
</comment>
<dbReference type="PANTHER" id="PTHR32309">
    <property type="entry name" value="TYROSINE-PROTEIN KINASE"/>
    <property type="match status" value="1"/>
</dbReference>
<protein>
    <submittedName>
        <fullName evidence="9">LPS O-antigen length regulator</fullName>
    </submittedName>
</protein>
<feature type="domain" description="Polysaccharide chain length determinant N-terminal" evidence="7">
    <location>
        <begin position="13"/>
        <end position="113"/>
    </location>
</feature>
<name>A0ABS8C179_9ALTE</name>
<evidence type="ECO:0000313" key="10">
    <source>
        <dbReference type="Proteomes" id="UP000633814"/>
    </source>
</evidence>
<feature type="domain" description="Tyrosine-protein kinase G-rich" evidence="8">
    <location>
        <begin position="264"/>
        <end position="303"/>
    </location>
</feature>
<keyword evidence="10" id="KW-1185">Reference proteome</keyword>
<keyword evidence="5 6" id="KW-0472">Membrane</keyword>
<evidence type="ECO:0000256" key="5">
    <source>
        <dbReference type="ARBA" id="ARBA00023136"/>
    </source>
</evidence>
<evidence type="ECO:0000256" key="6">
    <source>
        <dbReference type="SAM" id="Phobius"/>
    </source>
</evidence>
<dbReference type="InterPro" id="IPR050445">
    <property type="entry name" value="Bact_polysacc_biosynth/exp"/>
</dbReference>
<accession>A0ABS8C179</accession>
<reference evidence="9 10" key="1">
    <citation type="submission" date="2021-10" db="EMBL/GenBank/DDBJ databases">
        <title>Alishewanella koreense sp. nov. isolated from seawater of southwestern coast in South Korea and the proposal for the reclassification of Rheinheimera perlucida and Rheinheimera tuosuensis as Arsukibacterium perlucida and Arsukibacterium tuosuensis.</title>
        <authorList>
            <person name="Kim K.H."/>
            <person name="Ruan W."/>
            <person name="Kim K.R."/>
            <person name="Baek J.H."/>
            <person name="Jeon C.O."/>
        </authorList>
    </citation>
    <scope>NUCLEOTIDE SEQUENCE [LARGE SCALE GENOMIC DNA]</scope>
    <source>
        <strain evidence="9 10">16-MA</strain>
    </source>
</reference>
<proteinExistence type="predicted"/>
<evidence type="ECO:0000256" key="4">
    <source>
        <dbReference type="ARBA" id="ARBA00022989"/>
    </source>
</evidence>
<keyword evidence="3 6" id="KW-0812">Transmembrane</keyword>
<comment type="caution">
    <text evidence="9">The sequence shown here is derived from an EMBL/GenBank/DDBJ whole genome shotgun (WGS) entry which is preliminary data.</text>
</comment>
<dbReference type="EMBL" id="JAEINI020000002">
    <property type="protein sequence ID" value="MCB5226077.1"/>
    <property type="molecule type" value="Genomic_DNA"/>
</dbReference>
<evidence type="ECO:0000259" key="7">
    <source>
        <dbReference type="Pfam" id="PF02706"/>
    </source>
</evidence>
<dbReference type="RefSeq" id="WP_226750167.1">
    <property type="nucleotide sequence ID" value="NZ_JAEINI020000002.1"/>
</dbReference>